<evidence type="ECO:0000256" key="1">
    <source>
        <dbReference type="ARBA" id="ARBA00022729"/>
    </source>
</evidence>
<feature type="signal peptide" evidence="2">
    <location>
        <begin position="1"/>
        <end position="16"/>
    </location>
</feature>
<evidence type="ECO:0000256" key="2">
    <source>
        <dbReference type="SAM" id="SignalP"/>
    </source>
</evidence>
<keyword evidence="1 2" id="KW-0732">Signal</keyword>
<dbReference type="PANTHER" id="PTHR33184:SF2">
    <property type="entry name" value="APPLE DOMAIN-CONTAINING PROTEIN"/>
    <property type="match status" value="1"/>
</dbReference>
<evidence type="ECO:0000313" key="4">
    <source>
        <dbReference type="Proteomes" id="UP001359559"/>
    </source>
</evidence>
<reference evidence="3 4" key="1">
    <citation type="submission" date="2024-01" db="EMBL/GenBank/DDBJ databases">
        <title>The genomes of 5 underutilized Papilionoideae crops provide insights into root nodulation and disease resistance.</title>
        <authorList>
            <person name="Yuan L."/>
        </authorList>
    </citation>
    <scope>NUCLEOTIDE SEQUENCE [LARGE SCALE GENOMIC DNA]</scope>
    <source>
        <strain evidence="3">LY-2023</strain>
        <tissue evidence="3">Leaf</tissue>
    </source>
</reference>
<dbReference type="PANTHER" id="PTHR33184">
    <property type="entry name" value="PROTEIN TAPETUM DETERMINANT 1-LIKE-RELATED"/>
    <property type="match status" value="1"/>
</dbReference>
<sequence length="159" mass="17681">MHFTITLSLFFLGVLAFITDLGGGGAMGLRVYYSHDLPNETNDAHLGPPGSGIIVEERRGRRHKKCIEIVQGAIWSDGWPTNMVEIVNRCQRDCRNIHVNCSGFSDGNLVWSNPKIIRVLKDSDCLVNDGKPVHSGTNVSFTYTNWDEIPFSVTSLQCD</sequence>
<keyword evidence="4" id="KW-1185">Reference proteome</keyword>
<dbReference type="Pfam" id="PF24068">
    <property type="entry name" value="TPD1_C"/>
    <property type="match status" value="1"/>
</dbReference>
<proteinExistence type="predicted"/>
<accession>A0AAN9Q240</accession>
<dbReference type="AlphaFoldDB" id="A0AAN9Q240"/>
<comment type="caution">
    <text evidence="3">The sequence shown here is derived from an EMBL/GenBank/DDBJ whole genome shotgun (WGS) entry which is preliminary data.</text>
</comment>
<gene>
    <name evidence="3" type="ORF">RJT34_03003</name>
</gene>
<dbReference type="EMBL" id="JAYKXN010000001">
    <property type="protein sequence ID" value="KAK7318304.1"/>
    <property type="molecule type" value="Genomic_DNA"/>
</dbReference>
<dbReference type="GO" id="GO:0001709">
    <property type="term" value="P:cell fate determination"/>
    <property type="evidence" value="ECO:0007669"/>
    <property type="project" value="TreeGrafter"/>
</dbReference>
<organism evidence="3 4">
    <name type="scientific">Clitoria ternatea</name>
    <name type="common">Butterfly pea</name>
    <dbReference type="NCBI Taxonomy" id="43366"/>
    <lineage>
        <taxon>Eukaryota</taxon>
        <taxon>Viridiplantae</taxon>
        <taxon>Streptophyta</taxon>
        <taxon>Embryophyta</taxon>
        <taxon>Tracheophyta</taxon>
        <taxon>Spermatophyta</taxon>
        <taxon>Magnoliopsida</taxon>
        <taxon>eudicotyledons</taxon>
        <taxon>Gunneridae</taxon>
        <taxon>Pentapetalae</taxon>
        <taxon>rosids</taxon>
        <taxon>fabids</taxon>
        <taxon>Fabales</taxon>
        <taxon>Fabaceae</taxon>
        <taxon>Papilionoideae</taxon>
        <taxon>50 kb inversion clade</taxon>
        <taxon>NPAAA clade</taxon>
        <taxon>indigoferoid/millettioid clade</taxon>
        <taxon>Phaseoleae</taxon>
        <taxon>Clitoria</taxon>
    </lineage>
</organism>
<name>A0AAN9Q240_CLITE</name>
<dbReference type="InterPro" id="IPR040361">
    <property type="entry name" value="TPD1"/>
</dbReference>
<protein>
    <submittedName>
        <fullName evidence="3">Uncharacterized protein</fullName>
    </submittedName>
</protein>
<dbReference type="Proteomes" id="UP001359559">
    <property type="component" value="Unassembled WGS sequence"/>
</dbReference>
<feature type="chain" id="PRO_5042969396" evidence="2">
    <location>
        <begin position="17"/>
        <end position="159"/>
    </location>
</feature>
<evidence type="ECO:0000313" key="3">
    <source>
        <dbReference type="EMBL" id="KAK7318304.1"/>
    </source>
</evidence>